<protein>
    <recommendedName>
        <fullName evidence="1">Methyltransferase domain-containing protein</fullName>
    </recommendedName>
</protein>
<organism evidence="2 3">
    <name type="scientific">Candidatus Methanoperedens nitratireducens</name>
    <dbReference type="NCBI Taxonomy" id="1392998"/>
    <lineage>
        <taxon>Archaea</taxon>
        <taxon>Methanobacteriati</taxon>
        <taxon>Methanobacteriota</taxon>
        <taxon>Stenosarchaea group</taxon>
        <taxon>Methanomicrobia</taxon>
        <taxon>Methanosarcinales</taxon>
        <taxon>ANME-2 cluster</taxon>
        <taxon>Candidatus Methanoperedentaceae</taxon>
        <taxon>Candidatus Methanoperedens</taxon>
    </lineage>
</organism>
<gene>
    <name evidence="2" type="ORF">MNV_230019</name>
</gene>
<dbReference type="OrthoDB" id="105748at2157"/>
<proteinExistence type="predicted"/>
<dbReference type="Proteomes" id="UP000218615">
    <property type="component" value="Unassembled WGS sequence"/>
</dbReference>
<dbReference type="RefSeq" id="WP_096205721.1">
    <property type="nucleotide sequence ID" value="NZ_FZMP01000146.1"/>
</dbReference>
<dbReference type="AlphaFoldDB" id="A0A284VPF4"/>
<dbReference type="EMBL" id="FZMP01000146">
    <property type="protein sequence ID" value="SNQ61098.1"/>
    <property type="molecule type" value="Genomic_DNA"/>
</dbReference>
<dbReference type="CDD" id="cd02440">
    <property type="entry name" value="AdoMet_MTases"/>
    <property type="match status" value="1"/>
</dbReference>
<dbReference type="InterPro" id="IPR025714">
    <property type="entry name" value="Methyltranfer_dom"/>
</dbReference>
<reference evidence="3" key="1">
    <citation type="submission" date="2017-06" db="EMBL/GenBank/DDBJ databases">
        <authorList>
            <person name="Cremers G."/>
        </authorList>
    </citation>
    <scope>NUCLEOTIDE SEQUENCE [LARGE SCALE GENOMIC DNA]</scope>
</reference>
<dbReference type="SUPFAM" id="SSF53335">
    <property type="entry name" value="S-adenosyl-L-methionine-dependent methyltransferases"/>
    <property type="match status" value="1"/>
</dbReference>
<keyword evidence="3" id="KW-1185">Reference proteome</keyword>
<name>A0A284VPF4_9EURY</name>
<evidence type="ECO:0000313" key="3">
    <source>
        <dbReference type="Proteomes" id="UP000218615"/>
    </source>
</evidence>
<accession>A0A284VPF4</accession>
<sequence length="225" mass="26804">MTKMENLQNQNYWNKRYSSGGKSGEGSIGKYRDFKWRVITQYVHIIDDVLDIGCGDLSFWEGRDCEHYTGVDISPNMIEKNRKIKSNWNFIISHAEKKLNLTADLVICNDVLFHIMDDAIFEKILNNLCEYSNKYIFIFTWNKNPFIKFQYRLNLLSSLRFDLFLRFLLLDNTSDGKYQKYRDLSNYYRIFKEAGFDLVNIHPAPIKPYIGAMYVFRKKNDKLIY</sequence>
<dbReference type="Gene3D" id="3.40.50.150">
    <property type="entry name" value="Vaccinia Virus protein VP39"/>
    <property type="match status" value="1"/>
</dbReference>
<dbReference type="Pfam" id="PF13847">
    <property type="entry name" value="Methyltransf_31"/>
    <property type="match status" value="1"/>
</dbReference>
<evidence type="ECO:0000313" key="2">
    <source>
        <dbReference type="EMBL" id="SNQ61098.1"/>
    </source>
</evidence>
<feature type="domain" description="Methyltransferase" evidence="1">
    <location>
        <begin position="49"/>
        <end position="133"/>
    </location>
</feature>
<evidence type="ECO:0000259" key="1">
    <source>
        <dbReference type="Pfam" id="PF13847"/>
    </source>
</evidence>
<dbReference type="InterPro" id="IPR029063">
    <property type="entry name" value="SAM-dependent_MTases_sf"/>
</dbReference>